<sequence>MNSNVILSPEELKKMLIGMKVNEDEMNNMRCKKLLLYFLLDQILFSTSSSTPRSFLWQMVEDLDQIESYNWPQSILDWTHSELARVKYAKSDGSRTFGSPAPLLEAMLYERFLLNVE</sequence>
<dbReference type="AlphaFoldDB" id="A0AAW1J8G0"/>
<dbReference type="EMBL" id="JBDFQZ010000008">
    <property type="protein sequence ID" value="KAK9699001.1"/>
    <property type="molecule type" value="Genomic_DNA"/>
</dbReference>
<comment type="caution">
    <text evidence="1">The sequence shown here is derived from an EMBL/GenBank/DDBJ whole genome shotgun (WGS) entry which is preliminary data.</text>
</comment>
<evidence type="ECO:0000313" key="2">
    <source>
        <dbReference type="Proteomes" id="UP001443914"/>
    </source>
</evidence>
<protein>
    <recommendedName>
        <fullName evidence="3">Phospholipase-like protein</fullName>
    </recommendedName>
</protein>
<gene>
    <name evidence="1" type="ORF">RND81_08G146800</name>
</gene>
<accession>A0AAW1J8G0</accession>
<dbReference type="Proteomes" id="UP001443914">
    <property type="component" value="Unassembled WGS sequence"/>
</dbReference>
<keyword evidence="2" id="KW-1185">Reference proteome</keyword>
<organism evidence="1 2">
    <name type="scientific">Saponaria officinalis</name>
    <name type="common">Common soapwort</name>
    <name type="synonym">Lychnis saponaria</name>
    <dbReference type="NCBI Taxonomy" id="3572"/>
    <lineage>
        <taxon>Eukaryota</taxon>
        <taxon>Viridiplantae</taxon>
        <taxon>Streptophyta</taxon>
        <taxon>Embryophyta</taxon>
        <taxon>Tracheophyta</taxon>
        <taxon>Spermatophyta</taxon>
        <taxon>Magnoliopsida</taxon>
        <taxon>eudicotyledons</taxon>
        <taxon>Gunneridae</taxon>
        <taxon>Pentapetalae</taxon>
        <taxon>Caryophyllales</taxon>
        <taxon>Caryophyllaceae</taxon>
        <taxon>Caryophylleae</taxon>
        <taxon>Saponaria</taxon>
    </lineage>
</organism>
<evidence type="ECO:0000313" key="1">
    <source>
        <dbReference type="EMBL" id="KAK9699001.1"/>
    </source>
</evidence>
<evidence type="ECO:0008006" key="3">
    <source>
        <dbReference type="Google" id="ProtNLM"/>
    </source>
</evidence>
<reference evidence="1" key="1">
    <citation type="submission" date="2024-03" db="EMBL/GenBank/DDBJ databases">
        <title>WGS assembly of Saponaria officinalis var. Norfolk2.</title>
        <authorList>
            <person name="Jenkins J."/>
            <person name="Shu S."/>
            <person name="Grimwood J."/>
            <person name="Barry K."/>
            <person name="Goodstein D."/>
            <person name="Schmutz J."/>
            <person name="Leebens-Mack J."/>
            <person name="Osbourn A."/>
        </authorList>
    </citation>
    <scope>NUCLEOTIDE SEQUENCE [LARGE SCALE GENOMIC DNA]</scope>
    <source>
        <strain evidence="1">JIC</strain>
    </source>
</reference>
<name>A0AAW1J8G0_SAPOF</name>
<proteinExistence type="predicted"/>